<keyword evidence="1" id="KW-0677">Repeat</keyword>
<dbReference type="STRING" id="74557.A0A1W0ACU3"/>
<accession>A0A1W0ACU3</accession>
<dbReference type="InterPro" id="IPR036770">
    <property type="entry name" value="Ankyrin_rpt-contain_sf"/>
</dbReference>
<gene>
    <name evidence="5" type="ORF">THRCLA_00010</name>
</gene>
<dbReference type="InterPro" id="IPR002110">
    <property type="entry name" value="Ankyrin_rpt"/>
</dbReference>
<reference evidence="5 6" key="1">
    <citation type="journal article" date="2014" name="Genome Biol. Evol.">
        <title>The secreted proteins of Achlya hypogyna and Thraustotheca clavata identify the ancestral oomycete secretome and reveal gene acquisitions by horizontal gene transfer.</title>
        <authorList>
            <person name="Misner I."/>
            <person name="Blouin N."/>
            <person name="Leonard G."/>
            <person name="Richards T.A."/>
            <person name="Lane C.E."/>
        </authorList>
    </citation>
    <scope>NUCLEOTIDE SEQUENCE [LARGE SCALE GENOMIC DNA]</scope>
    <source>
        <strain evidence="5 6">ATCC 34112</strain>
    </source>
</reference>
<evidence type="ECO:0000313" key="6">
    <source>
        <dbReference type="Proteomes" id="UP000243217"/>
    </source>
</evidence>
<dbReference type="SUPFAM" id="SSF48403">
    <property type="entry name" value="Ankyrin repeat"/>
    <property type="match status" value="2"/>
</dbReference>
<evidence type="ECO:0000256" key="2">
    <source>
        <dbReference type="ARBA" id="ARBA00023043"/>
    </source>
</evidence>
<dbReference type="EMBL" id="JNBS01000007">
    <property type="protein sequence ID" value="OQS08018.1"/>
    <property type="molecule type" value="Genomic_DNA"/>
</dbReference>
<dbReference type="PANTHER" id="PTHR24198:SF165">
    <property type="entry name" value="ANKYRIN REPEAT-CONTAINING PROTEIN-RELATED"/>
    <property type="match status" value="1"/>
</dbReference>
<dbReference type="PANTHER" id="PTHR24198">
    <property type="entry name" value="ANKYRIN REPEAT AND PROTEIN KINASE DOMAIN-CONTAINING PROTEIN"/>
    <property type="match status" value="1"/>
</dbReference>
<feature type="coiled-coil region" evidence="3">
    <location>
        <begin position="806"/>
        <end position="847"/>
    </location>
</feature>
<dbReference type="GO" id="GO:0004672">
    <property type="term" value="F:protein kinase activity"/>
    <property type="evidence" value="ECO:0007669"/>
    <property type="project" value="InterPro"/>
</dbReference>
<evidence type="ECO:0000256" key="3">
    <source>
        <dbReference type="SAM" id="Coils"/>
    </source>
</evidence>
<dbReference type="InterPro" id="IPR000719">
    <property type="entry name" value="Prot_kinase_dom"/>
</dbReference>
<feature type="domain" description="Protein kinase" evidence="4">
    <location>
        <begin position="497"/>
        <end position="790"/>
    </location>
</feature>
<dbReference type="GO" id="GO:0005524">
    <property type="term" value="F:ATP binding"/>
    <property type="evidence" value="ECO:0007669"/>
    <property type="project" value="InterPro"/>
</dbReference>
<dbReference type="Gene3D" id="1.10.510.10">
    <property type="entry name" value="Transferase(Phosphotransferase) domain 1"/>
    <property type="match status" value="1"/>
</dbReference>
<dbReference type="SUPFAM" id="SSF56112">
    <property type="entry name" value="Protein kinase-like (PK-like)"/>
    <property type="match status" value="1"/>
</dbReference>
<evidence type="ECO:0000256" key="1">
    <source>
        <dbReference type="ARBA" id="ARBA00022737"/>
    </source>
</evidence>
<keyword evidence="2" id="KW-0040">ANK repeat</keyword>
<organism evidence="5 6">
    <name type="scientific">Thraustotheca clavata</name>
    <dbReference type="NCBI Taxonomy" id="74557"/>
    <lineage>
        <taxon>Eukaryota</taxon>
        <taxon>Sar</taxon>
        <taxon>Stramenopiles</taxon>
        <taxon>Oomycota</taxon>
        <taxon>Saprolegniomycetes</taxon>
        <taxon>Saprolegniales</taxon>
        <taxon>Achlyaceae</taxon>
        <taxon>Thraustotheca</taxon>
    </lineage>
</organism>
<dbReference type="Gene3D" id="1.25.40.20">
    <property type="entry name" value="Ankyrin repeat-containing domain"/>
    <property type="match status" value="3"/>
</dbReference>
<dbReference type="AlphaFoldDB" id="A0A1W0ACU3"/>
<evidence type="ECO:0000259" key="4">
    <source>
        <dbReference type="PROSITE" id="PS50011"/>
    </source>
</evidence>
<protein>
    <recommendedName>
        <fullName evidence="4">Protein kinase domain-containing protein</fullName>
    </recommendedName>
</protein>
<keyword evidence="6" id="KW-1185">Reference proteome</keyword>
<proteinExistence type="predicted"/>
<keyword evidence="3" id="KW-0175">Coiled coil</keyword>
<comment type="caution">
    <text evidence="5">The sequence shown here is derived from an EMBL/GenBank/DDBJ whole genome shotgun (WGS) entry which is preliminary data.</text>
</comment>
<dbReference type="Proteomes" id="UP000243217">
    <property type="component" value="Unassembled WGS sequence"/>
</dbReference>
<dbReference type="PROSITE" id="PS50011">
    <property type="entry name" value="PROTEIN_KINASE_DOM"/>
    <property type="match status" value="1"/>
</dbReference>
<evidence type="ECO:0000313" key="5">
    <source>
        <dbReference type="EMBL" id="OQS08018.1"/>
    </source>
</evidence>
<sequence length="965" mass="108017">MIDLVTDTFVILPFEAQENMDPIGDTTEEECKPTTPLKLSKSWSGLKIIQFRSRRASTPEAAAAQVHGNAASIYRNGDAKEYKIEILNAFSRAVEERDTLGILQAITQQPKLVQLQTMDDALLLHQVCKWPELINSLEIFEFCVKEHPEGVAFMDHLGRTPLHYLCMNPSVTVRTIELLVVAFPVSAAMCDKESNLPVHYLCLNPSQTIDMTMMLHNYETFSLRNRDGQTPLHCLLLKKECNFELCATVLSLAPETTSVTDRIGRTILHWICANSDHLDEQMLQLILSLDNSSVKHSDMNGQLPLHLLLANVHVTLSTMRQLLQVYPSAVDVVDMHGQSPLHMLCINEAITLPLLIEYASICTTFPTSLLWTDNTLSTTLHVICMNPKATTDIIRAVFELNSKAVTSIDHYGCTPFHYICSNQCIAVEIIWLFLDHAHGITKIIDHRGKTPLHYLAANTFANTEMITIVFDSDPNASQVTDHAMKLPVHYVIENPSIPSAHAYKLLAGGAAYRLRYLLQDHAVTDFKSTTFHHSIDLSGSSEVLYSTEDYGVDSTATDSMAPESTPPLIDSFANARRRIRLTEAKDSNSMTLEYCIVTQKPVATLSEHINTIDIVLLAQSLGTCVNLWHKMQLVHGNISPETVFVSGNGYFVMPEPSNLMLHGGEYFEFPLQNTFLSSPEMARAYLRGETPRPTQASDMWQLGCTLFQVAIGCSFVEKIAPFAAMCTKEQVYHAISTVNSTIVQHIITEAPPEIQRILKHLLDVSPTHRWTSSALVDAIMNPKRPVPPFLTVISENVDDNASTTLIASLREEVVALRTLLQETKTQLRRTELERDNVLLQLSELVDRLNAILLEKEESKHQVAVMEKKRISLTEQLDTMVHMLISVMPLAQKVYGTMGEDLLARLMSHAALGTPPNSQLYAIPDVVKTPIHRMLRERIRNTMLSRGCVAQWANNIPPIILEKDDP</sequence>
<name>A0A1W0ACU3_9STRA</name>
<dbReference type="OrthoDB" id="61627at2759"/>
<dbReference type="SMART" id="SM00248">
    <property type="entry name" value="ANK"/>
    <property type="match status" value="7"/>
</dbReference>
<dbReference type="InterPro" id="IPR011009">
    <property type="entry name" value="Kinase-like_dom_sf"/>
</dbReference>